<evidence type="ECO:0000313" key="2">
    <source>
        <dbReference type="EMBL" id="QDV05582.1"/>
    </source>
</evidence>
<keyword evidence="3" id="KW-1185">Reference proteome</keyword>
<dbReference type="OrthoDB" id="259755at2"/>
<accession>A0A518ENB6</accession>
<dbReference type="InterPro" id="IPR001478">
    <property type="entry name" value="PDZ"/>
</dbReference>
<dbReference type="RefSeq" id="WP_145195005.1">
    <property type="nucleotide sequence ID" value="NZ_CP036434.1"/>
</dbReference>
<sequence length="327" mass="35846">MRGIDLSRWTFDWDLTFAVLTVHPDGTVLHRYGGRDSREPDHWLTEASYRRFLTASLEAHRQHEPREIPTTSEEPITIDSIPSFAERDKGACIHCHSALPALRIEAQYLDTWTRDDLWVYPPPSKIGLDLDRDDQALITAVAPDSFAARAGLRSGDRLTSVATATDLMAVLNGLPNAATALALPFERADEAAPRLANVELPAGWKTYTPAEFAWRPSKWGLSPAPGFGGPVLNADQLAEVGLPAGTFAFEVDYLVTWGENQKVGKAAAAAGIHEGLIVLGTESKRDFLSIDHFHAWWRLSVSPGSTVRVAVWNAGAVEIIPIPISLR</sequence>
<evidence type="ECO:0000259" key="1">
    <source>
        <dbReference type="PROSITE" id="PS50106"/>
    </source>
</evidence>
<dbReference type="SUPFAM" id="SSF50156">
    <property type="entry name" value="PDZ domain-like"/>
    <property type="match status" value="1"/>
</dbReference>
<protein>
    <recommendedName>
        <fullName evidence="1">PDZ domain-containing protein</fullName>
    </recommendedName>
</protein>
<organism evidence="2 3">
    <name type="scientific">Saltatorellus ferox</name>
    <dbReference type="NCBI Taxonomy" id="2528018"/>
    <lineage>
        <taxon>Bacteria</taxon>
        <taxon>Pseudomonadati</taxon>
        <taxon>Planctomycetota</taxon>
        <taxon>Planctomycetia</taxon>
        <taxon>Planctomycetia incertae sedis</taxon>
        <taxon>Saltatorellus</taxon>
    </lineage>
</organism>
<dbReference type="EMBL" id="CP036434">
    <property type="protein sequence ID" value="QDV05582.1"/>
    <property type="molecule type" value="Genomic_DNA"/>
</dbReference>
<dbReference type="AlphaFoldDB" id="A0A518ENB6"/>
<name>A0A518ENB6_9BACT</name>
<reference evidence="2 3" key="1">
    <citation type="submission" date="2019-02" db="EMBL/GenBank/DDBJ databases">
        <title>Deep-cultivation of Planctomycetes and their phenomic and genomic characterization uncovers novel biology.</title>
        <authorList>
            <person name="Wiegand S."/>
            <person name="Jogler M."/>
            <person name="Boedeker C."/>
            <person name="Pinto D."/>
            <person name="Vollmers J."/>
            <person name="Rivas-Marin E."/>
            <person name="Kohn T."/>
            <person name="Peeters S.H."/>
            <person name="Heuer A."/>
            <person name="Rast P."/>
            <person name="Oberbeckmann S."/>
            <person name="Bunk B."/>
            <person name="Jeske O."/>
            <person name="Meyerdierks A."/>
            <person name="Storesund J.E."/>
            <person name="Kallscheuer N."/>
            <person name="Luecker S."/>
            <person name="Lage O.M."/>
            <person name="Pohl T."/>
            <person name="Merkel B.J."/>
            <person name="Hornburger P."/>
            <person name="Mueller R.-W."/>
            <person name="Bruemmer F."/>
            <person name="Labrenz M."/>
            <person name="Spormann A.M."/>
            <person name="Op den Camp H."/>
            <person name="Overmann J."/>
            <person name="Amann R."/>
            <person name="Jetten M.S.M."/>
            <person name="Mascher T."/>
            <person name="Medema M.H."/>
            <person name="Devos D.P."/>
            <person name="Kaster A.-K."/>
            <person name="Ovreas L."/>
            <person name="Rohde M."/>
            <person name="Galperin M.Y."/>
            <person name="Jogler C."/>
        </authorList>
    </citation>
    <scope>NUCLEOTIDE SEQUENCE [LARGE SCALE GENOMIC DNA]</scope>
    <source>
        <strain evidence="2 3">Poly30</strain>
    </source>
</reference>
<proteinExistence type="predicted"/>
<dbReference type="Proteomes" id="UP000320390">
    <property type="component" value="Chromosome"/>
</dbReference>
<evidence type="ECO:0000313" key="3">
    <source>
        <dbReference type="Proteomes" id="UP000320390"/>
    </source>
</evidence>
<dbReference type="PROSITE" id="PS50106">
    <property type="entry name" value="PDZ"/>
    <property type="match status" value="1"/>
</dbReference>
<dbReference type="Gene3D" id="2.30.42.10">
    <property type="match status" value="1"/>
</dbReference>
<gene>
    <name evidence="2" type="ORF">Poly30_10800</name>
</gene>
<dbReference type="InterPro" id="IPR036034">
    <property type="entry name" value="PDZ_sf"/>
</dbReference>
<feature type="domain" description="PDZ" evidence="1">
    <location>
        <begin position="126"/>
        <end position="189"/>
    </location>
</feature>